<proteinExistence type="predicted"/>
<comment type="caution">
    <text evidence="1">The sequence shown here is derived from an EMBL/GenBank/DDBJ whole genome shotgun (WGS) entry which is preliminary data.</text>
</comment>
<evidence type="ECO:0000313" key="2">
    <source>
        <dbReference type="Proteomes" id="UP000037122"/>
    </source>
</evidence>
<sequence length="69" mass="7692">MMAPATRLAPKATLGARPAFQEVLVWELVEANLLAIGTPRRKDVVMQVLNMFFECSVRSVAMALDQMRT</sequence>
<dbReference type="EMBL" id="LGST01000016">
    <property type="protein sequence ID" value="KNE01143.1"/>
    <property type="molecule type" value="Genomic_DNA"/>
</dbReference>
<evidence type="ECO:0000313" key="1">
    <source>
        <dbReference type="EMBL" id="KNE01143.1"/>
    </source>
</evidence>
<accession>A0A0L0P444</accession>
<protein>
    <submittedName>
        <fullName evidence="1">Uncharacterized protein</fullName>
    </submittedName>
</protein>
<gene>
    <name evidence="1" type="ORF">QG37_02025</name>
</gene>
<organism evidence="1 2">
    <name type="scientific">Candidozyma auris</name>
    <name type="common">Yeast</name>
    <name type="synonym">Candida auris</name>
    <dbReference type="NCBI Taxonomy" id="498019"/>
    <lineage>
        <taxon>Eukaryota</taxon>
        <taxon>Fungi</taxon>
        <taxon>Dikarya</taxon>
        <taxon>Ascomycota</taxon>
        <taxon>Saccharomycotina</taxon>
        <taxon>Pichiomycetes</taxon>
        <taxon>Metschnikowiaceae</taxon>
        <taxon>Candidozyma</taxon>
    </lineage>
</organism>
<dbReference type="VEuPathDB" id="FungiDB:QG37_02025"/>
<name>A0A0L0P444_CANAR</name>
<dbReference type="Proteomes" id="UP000037122">
    <property type="component" value="Unassembled WGS sequence"/>
</dbReference>
<dbReference type="AlphaFoldDB" id="A0A0L0P444"/>
<reference evidence="2" key="1">
    <citation type="journal article" date="2015" name="BMC Genomics">
        <title>Draft genome of a commonly misdiagnosed multidrug resistant pathogen Candida auris.</title>
        <authorList>
            <person name="Chatterjee S."/>
            <person name="Alampalli S.V."/>
            <person name="Nageshan R.K."/>
            <person name="Chettiar S.T."/>
            <person name="Joshi S."/>
            <person name="Tatu U.S."/>
        </authorList>
    </citation>
    <scope>NUCLEOTIDE SEQUENCE [LARGE SCALE GENOMIC DNA]</scope>
    <source>
        <strain evidence="2">6684</strain>
    </source>
</reference>